<evidence type="ECO:0000256" key="4">
    <source>
        <dbReference type="ARBA" id="ARBA00023002"/>
    </source>
</evidence>
<gene>
    <name evidence="6" type="ORF">BS47DRAFT_1433231</name>
</gene>
<organism evidence="6 7">
    <name type="scientific">Hydnum rufescens UP504</name>
    <dbReference type="NCBI Taxonomy" id="1448309"/>
    <lineage>
        <taxon>Eukaryota</taxon>
        <taxon>Fungi</taxon>
        <taxon>Dikarya</taxon>
        <taxon>Basidiomycota</taxon>
        <taxon>Agaricomycotina</taxon>
        <taxon>Agaricomycetes</taxon>
        <taxon>Cantharellales</taxon>
        <taxon>Hydnaceae</taxon>
        <taxon>Hydnum</taxon>
    </lineage>
</organism>
<comment type="caution">
    <text evidence="6">The sequence shown here is derived from an EMBL/GenBank/DDBJ whole genome shotgun (WGS) entry which is preliminary data.</text>
</comment>
<keyword evidence="7" id="KW-1185">Reference proteome</keyword>
<evidence type="ECO:0000256" key="3">
    <source>
        <dbReference type="ARBA" id="ARBA00022827"/>
    </source>
</evidence>
<protein>
    <recommendedName>
        <fullName evidence="5">FAD-binding PCMH-type domain-containing protein</fullName>
    </recommendedName>
</protein>
<dbReference type="PANTHER" id="PTHR42973:SF13">
    <property type="entry name" value="FAD-BINDING PCMH-TYPE DOMAIN-CONTAINING PROTEIN"/>
    <property type="match status" value="1"/>
</dbReference>
<dbReference type="InterPro" id="IPR050416">
    <property type="entry name" value="FAD-linked_Oxidoreductase"/>
</dbReference>
<dbReference type="OrthoDB" id="415825at2759"/>
<dbReference type="SUPFAM" id="SSF56176">
    <property type="entry name" value="FAD-binding/transporter-associated domain-like"/>
    <property type="match status" value="1"/>
</dbReference>
<dbReference type="PANTHER" id="PTHR42973">
    <property type="entry name" value="BINDING OXIDOREDUCTASE, PUTATIVE (AFU_ORTHOLOGUE AFUA_1G17690)-RELATED"/>
    <property type="match status" value="1"/>
</dbReference>
<keyword evidence="3" id="KW-0274">FAD</keyword>
<accession>A0A9P6AH69</accession>
<comment type="similarity">
    <text evidence="1">Belongs to the oxygen-dependent FAD-linked oxidoreductase family.</text>
</comment>
<dbReference type="Gene3D" id="3.30.465.10">
    <property type="match status" value="1"/>
</dbReference>
<evidence type="ECO:0000313" key="7">
    <source>
        <dbReference type="Proteomes" id="UP000886523"/>
    </source>
</evidence>
<dbReference type="Gene3D" id="3.40.462.20">
    <property type="match status" value="1"/>
</dbReference>
<proteinExistence type="inferred from homology"/>
<dbReference type="InterPro" id="IPR016166">
    <property type="entry name" value="FAD-bd_PCMH"/>
</dbReference>
<dbReference type="InterPro" id="IPR036318">
    <property type="entry name" value="FAD-bd_PCMH-like_sf"/>
</dbReference>
<reference evidence="6" key="1">
    <citation type="journal article" date="2020" name="Nat. Commun.">
        <title>Large-scale genome sequencing of mycorrhizal fungi provides insights into the early evolution of symbiotic traits.</title>
        <authorList>
            <person name="Miyauchi S."/>
            <person name="Kiss E."/>
            <person name="Kuo A."/>
            <person name="Drula E."/>
            <person name="Kohler A."/>
            <person name="Sanchez-Garcia M."/>
            <person name="Morin E."/>
            <person name="Andreopoulos B."/>
            <person name="Barry K.W."/>
            <person name="Bonito G."/>
            <person name="Buee M."/>
            <person name="Carver A."/>
            <person name="Chen C."/>
            <person name="Cichocki N."/>
            <person name="Clum A."/>
            <person name="Culley D."/>
            <person name="Crous P.W."/>
            <person name="Fauchery L."/>
            <person name="Girlanda M."/>
            <person name="Hayes R.D."/>
            <person name="Keri Z."/>
            <person name="LaButti K."/>
            <person name="Lipzen A."/>
            <person name="Lombard V."/>
            <person name="Magnuson J."/>
            <person name="Maillard F."/>
            <person name="Murat C."/>
            <person name="Nolan M."/>
            <person name="Ohm R.A."/>
            <person name="Pangilinan J."/>
            <person name="Pereira M.F."/>
            <person name="Perotto S."/>
            <person name="Peter M."/>
            <person name="Pfister S."/>
            <person name="Riley R."/>
            <person name="Sitrit Y."/>
            <person name="Stielow J.B."/>
            <person name="Szollosi G."/>
            <person name="Zifcakova L."/>
            <person name="Stursova M."/>
            <person name="Spatafora J.W."/>
            <person name="Tedersoo L."/>
            <person name="Vaario L.M."/>
            <person name="Yamada A."/>
            <person name="Yan M."/>
            <person name="Wang P."/>
            <person name="Xu J."/>
            <person name="Bruns T."/>
            <person name="Baldrian P."/>
            <person name="Vilgalys R."/>
            <person name="Dunand C."/>
            <person name="Henrissat B."/>
            <person name="Grigoriev I.V."/>
            <person name="Hibbett D."/>
            <person name="Nagy L.G."/>
            <person name="Martin F.M."/>
        </authorList>
    </citation>
    <scope>NUCLEOTIDE SEQUENCE</scope>
    <source>
        <strain evidence="6">UP504</strain>
    </source>
</reference>
<dbReference type="GO" id="GO:0016491">
    <property type="term" value="F:oxidoreductase activity"/>
    <property type="evidence" value="ECO:0007669"/>
    <property type="project" value="UniProtKB-KW"/>
</dbReference>
<dbReference type="EMBL" id="MU129143">
    <property type="protein sequence ID" value="KAF9505648.1"/>
    <property type="molecule type" value="Genomic_DNA"/>
</dbReference>
<evidence type="ECO:0000256" key="2">
    <source>
        <dbReference type="ARBA" id="ARBA00022630"/>
    </source>
</evidence>
<keyword evidence="2" id="KW-0285">Flavoprotein</keyword>
<sequence>MAKGAALNPVPNVFTVWYWFAPQGLAIRPPYRWTCYDIQRAVPTVRVSYPVNAFVRLVLQLKTLPQIKAGGRATNPKFSSTPGVQIALSEFKDVTYNEDKHTATAGAGLSWAELYAELQPLGVTVVGGRIVGVGMSGVALGGGKHILHLSNSFLARARYSYISNRHGLVTDNIVAFELVLPNGEITTVTAESNPELSWALKGGYNNFGIITHYVFKTHSLGDVWGGGLIYTQPNIDLVVSAVADFQASNTNVDATIVAVYTHVPAAVLSVTLFYNGSTRPPNIFDKFFDIPRAQEDVKTRTYTDLISAASGPFLQNDLRGAMHTVSLTDLSVGVIEEILDQINYYYDGGGKFAEGTSLIVFIEPFINTGGVTSSKSDSSYPHNKFFTPLSLLWRWPDAGSDDIGRENLKRAAAAITTTAEGEGQKLADLPLYSDYSLSDTPLEKLYTVNLPKLQRLRKKYDPYETDGHISLRLVMNLAGGFHF</sequence>
<name>A0A9P6AH69_9AGAM</name>
<dbReference type="GO" id="GO:0071949">
    <property type="term" value="F:FAD binding"/>
    <property type="evidence" value="ECO:0007669"/>
    <property type="project" value="InterPro"/>
</dbReference>
<dbReference type="Proteomes" id="UP000886523">
    <property type="component" value="Unassembled WGS sequence"/>
</dbReference>
<dbReference type="AlphaFoldDB" id="A0A9P6AH69"/>
<evidence type="ECO:0000313" key="6">
    <source>
        <dbReference type="EMBL" id="KAF9505648.1"/>
    </source>
</evidence>
<feature type="domain" description="FAD-binding PCMH-type" evidence="5">
    <location>
        <begin position="39"/>
        <end position="220"/>
    </location>
</feature>
<dbReference type="PROSITE" id="PS51387">
    <property type="entry name" value="FAD_PCMH"/>
    <property type="match status" value="1"/>
</dbReference>
<evidence type="ECO:0000256" key="1">
    <source>
        <dbReference type="ARBA" id="ARBA00005466"/>
    </source>
</evidence>
<keyword evidence="4" id="KW-0560">Oxidoreductase</keyword>
<dbReference type="InterPro" id="IPR016169">
    <property type="entry name" value="FAD-bd_PCMH_sub2"/>
</dbReference>
<evidence type="ECO:0000259" key="5">
    <source>
        <dbReference type="PROSITE" id="PS51387"/>
    </source>
</evidence>